<feature type="region of interest" description="Disordered" evidence="1">
    <location>
        <begin position="337"/>
        <end position="372"/>
    </location>
</feature>
<comment type="caution">
    <text evidence="2">The sequence shown here is derived from an EMBL/GenBank/DDBJ whole genome shotgun (WGS) entry which is preliminary data.</text>
</comment>
<keyword evidence="3" id="KW-1185">Reference proteome</keyword>
<dbReference type="EMBL" id="JARIHO010000071">
    <property type="protein sequence ID" value="KAJ7312593.1"/>
    <property type="molecule type" value="Genomic_DNA"/>
</dbReference>
<feature type="region of interest" description="Disordered" evidence="1">
    <location>
        <begin position="558"/>
        <end position="580"/>
    </location>
</feature>
<name>A0AAD7EDK1_9AGAR</name>
<evidence type="ECO:0000313" key="3">
    <source>
        <dbReference type="Proteomes" id="UP001218218"/>
    </source>
</evidence>
<protein>
    <submittedName>
        <fullName evidence="2">Uncharacterized protein</fullName>
    </submittedName>
</protein>
<gene>
    <name evidence="2" type="ORF">DFH08DRAFT_822032</name>
</gene>
<sequence length="580" mass="63566">MPAPPPPLPFPCRSCLKIQATAFDLMDPSQDSSRSGYYTPAQPGFYYGSGAPHGDPYPPAPTVWQQPKLVGRNQASRPVGIGPPPPTPAQYYSQHLPPIAEPSQMDVLMNMVQRFLDDNTEIKQRLGVLETGGISPSTPAPAKRGIAAQRGGQITQAKTRGQRHHVTAVGGGGSENNITIDLALDASSVSDFATDTDYPSDNNNLSDVATDYRSDASTDHPSDACDSTGPIALNSLDLSDVELHLLQSFVTKVSHWLDPLSVRTNELTDKVYPSPFFEFGIMYTRNASLCIQVAKQAMKDLKDRDAWPSGLKHEPTEPEPWDLPLLNKLAKTQTNPNAAAKAKIGCQSERQNKRRKAYLSKEVSGPDENSGESHEAWKYSKLIHDLEEFWFSRTNENNLQKYIHVSLGRLSHRIPIYAPYNFGISDDWLVEKRHKPENKQLLDDWGTHVEPDDWLESVPVFDGSTAGTDGFGPIRFGSQSLPSPGQSPHALHHALPWSRQPSASSADHYVLSGGVSQRRLDFNLLVRPSAYPAPVETGGTAGTQTAVFFDGRPVRRTGSSPSPFELRGVETLDPGGLNIH</sequence>
<evidence type="ECO:0000256" key="1">
    <source>
        <dbReference type="SAM" id="MobiDB-lite"/>
    </source>
</evidence>
<organism evidence="2 3">
    <name type="scientific">Mycena albidolilacea</name>
    <dbReference type="NCBI Taxonomy" id="1033008"/>
    <lineage>
        <taxon>Eukaryota</taxon>
        <taxon>Fungi</taxon>
        <taxon>Dikarya</taxon>
        <taxon>Basidiomycota</taxon>
        <taxon>Agaricomycotina</taxon>
        <taxon>Agaricomycetes</taxon>
        <taxon>Agaricomycetidae</taxon>
        <taxon>Agaricales</taxon>
        <taxon>Marasmiineae</taxon>
        <taxon>Mycenaceae</taxon>
        <taxon>Mycena</taxon>
    </lineage>
</organism>
<accession>A0AAD7EDK1</accession>
<evidence type="ECO:0000313" key="2">
    <source>
        <dbReference type="EMBL" id="KAJ7312593.1"/>
    </source>
</evidence>
<dbReference type="AlphaFoldDB" id="A0AAD7EDK1"/>
<reference evidence="2" key="1">
    <citation type="submission" date="2023-03" db="EMBL/GenBank/DDBJ databases">
        <title>Massive genome expansion in bonnet fungi (Mycena s.s.) driven by repeated elements and novel gene families across ecological guilds.</title>
        <authorList>
            <consortium name="Lawrence Berkeley National Laboratory"/>
            <person name="Harder C.B."/>
            <person name="Miyauchi S."/>
            <person name="Viragh M."/>
            <person name="Kuo A."/>
            <person name="Thoen E."/>
            <person name="Andreopoulos B."/>
            <person name="Lu D."/>
            <person name="Skrede I."/>
            <person name="Drula E."/>
            <person name="Henrissat B."/>
            <person name="Morin E."/>
            <person name="Kohler A."/>
            <person name="Barry K."/>
            <person name="LaButti K."/>
            <person name="Morin E."/>
            <person name="Salamov A."/>
            <person name="Lipzen A."/>
            <person name="Mereny Z."/>
            <person name="Hegedus B."/>
            <person name="Baldrian P."/>
            <person name="Stursova M."/>
            <person name="Weitz H."/>
            <person name="Taylor A."/>
            <person name="Grigoriev I.V."/>
            <person name="Nagy L.G."/>
            <person name="Martin F."/>
            <person name="Kauserud H."/>
        </authorList>
    </citation>
    <scope>NUCLEOTIDE SEQUENCE</scope>
    <source>
        <strain evidence="2">CBHHK002</strain>
    </source>
</reference>
<dbReference type="Proteomes" id="UP001218218">
    <property type="component" value="Unassembled WGS sequence"/>
</dbReference>
<proteinExistence type="predicted"/>